<dbReference type="Proteomes" id="UP001460888">
    <property type="component" value="Unassembled WGS sequence"/>
</dbReference>
<comment type="caution">
    <text evidence="1">The sequence shown here is derived from an EMBL/GenBank/DDBJ whole genome shotgun (WGS) entry which is preliminary data.</text>
</comment>
<proteinExistence type="predicted"/>
<protein>
    <recommendedName>
        <fullName evidence="3">RNA signal recognition particle 4.5S RNA</fullName>
    </recommendedName>
</protein>
<dbReference type="RefSeq" id="WP_353110809.1">
    <property type="nucleotide sequence ID" value="NZ_APND01000002.1"/>
</dbReference>
<dbReference type="InterPro" id="IPR011008">
    <property type="entry name" value="Dimeric_a/b-barrel"/>
</dbReference>
<evidence type="ECO:0000313" key="2">
    <source>
        <dbReference type="Proteomes" id="UP001460888"/>
    </source>
</evidence>
<keyword evidence="2" id="KW-1185">Reference proteome</keyword>
<evidence type="ECO:0008006" key="3">
    <source>
        <dbReference type="Google" id="ProtNLM"/>
    </source>
</evidence>
<dbReference type="Pfam" id="PF07237">
    <property type="entry name" value="DUF1428"/>
    <property type="match status" value="2"/>
</dbReference>
<organism evidence="1 2">
    <name type="scientific">Salinisphaera dokdonensis CL-ES53</name>
    <dbReference type="NCBI Taxonomy" id="1304272"/>
    <lineage>
        <taxon>Bacteria</taxon>
        <taxon>Pseudomonadati</taxon>
        <taxon>Pseudomonadota</taxon>
        <taxon>Gammaproteobacteria</taxon>
        <taxon>Salinisphaerales</taxon>
        <taxon>Salinisphaeraceae</taxon>
        <taxon>Salinisphaera</taxon>
    </lineage>
</organism>
<dbReference type="EMBL" id="APND01000002">
    <property type="protein sequence ID" value="MES1929318.1"/>
    <property type="molecule type" value="Genomic_DNA"/>
</dbReference>
<gene>
    <name evidence="1" type="ORF">SADO_08677</name>
</gene>
<dbReference type="InterPro" id="IPR009874">
    <property type="entry name" value="DUF1428"/>
</dbReference>
<sequence length="240" mass="25996">MGYIQGFVMAIPAENRDAFSTHAGRASPLLREFGAARVVETWGDDVPEGKINDLHGAVAATADETVSFGWMEFPDKAARDAAFDQMMSDPRMHAIGDMPFDGHRMIFGGFEPLVDVGDAGVPGYIDGFVLPVPRDNRPAYKAMAEQAAVVFQEHGAKRVVEAWGDDLPLGEVTDFARAAHAESNEEVVFAWIEWADRTARDAGIAGAMADPRLGETPPDMPFDGKRLIMGGFEVLLVDAD</sequence>
<evidence type="ECO:0000313" key="1">
    <source>
        <dbReference type="EMBL" id="MES1929318.1"/>
    </source>
</evidence>
<dbReference type="SUPFAM" id="SSF54909">
    <property type="entry name" value="Dimeric alpha+beta barrel"/>
    <property type="match status" value="2"/>
</dbReference>
<accession>A0ABV2B1Q2</accession>
<dbReference type="Gene3D" id="3.30.70.100">
    <property type="match status" value="2"/>
</dbReference>
<name>A0ABV2B1Q2_9GAMM</name>
<reference evidence="1 2" key="1">
    <citation type="submission" date="2013-03" db="EMBL/GenBank/DDBJ databases">
        <title>Salinisphaera dokdonensis CL-ES53 Genome Sequencing.</title>
        <authorList>
            <person name="Li C."/>
            <person name="Lai Q."/>
            <person name="Shao Z."/>
        </authorList>
    </citation>
    <scope>NUCLEOTIDE SEQUENCE [LARGE SCALE GENOMIC DNA]</scope>
    <source>
        <strain evidence="1 2">CL-ES53</strain>
    </source>
</reference>